<dbReference type="AlphaFoldDB" id="T1HIK4"/>
<dbReference type="InterPro" id="IPR036322">
    <property type="entry name" value="WD40_repeat_dom_sf"/>
</dbReference>
<evidence type="ECO:0000313" key="12">
    <source>
        <dbReference type="EnsemblMetazoa" id="RPRC003877-PA"/>
    </source>
</evidence>
<keyword evidence="3" id="KW-0853">WD repeat</keyword>
<keyword evidence="4" id="KW-0677">Repeat</keyword>
<keyword evidence="7" id="KW-0206">Cytoskeleton</keyword>
<accession>T1HIK4</accession>
<keyword evidence="8" id="KW-0966">Cell projection</keyword>
<keyword evidence="6" id="KW-0969">Cilium</keyword>
<dbReference type="STRING" id="13249.T1HIK4"/>
<keyword evidence="13" id="KW-1185">Reference proteome</keyword>
<reference evidence="12" key="1">
    <citation type="submission" date="2015-05" db="UniProtKB">
        <authorList>
            <consortium name="EnsemblMetazoa"/>
        </authorList>
    </citation>
    <scope>IDENTIFICATION</scope>
</reference>
<sequence length="431" mass="49501">MITTSNQEAVDKIKAKEKVVEEGIKSLIGFTPTVKPLGTLKEIKAQVKAELEAIAQDKSAKKLKFFKINLQETETFSLIEIPTSYFSPETEEGVRIARYIECYKEREQIKYPAKTYDGGSQTLTGTTHDKNIETLPVTYKDQSSQASVWDIEDTYNGTNVTKEEYDKEAVFLRTTQILQRILASNNFHHQQMLFHSYIVPSRGVGKYTLTLLWSFKDICELPVLDVCWNPKSQKILAACYGDRDKDEGVLCVWNVKNPHTPERRIKNATNINCLAFTKTRPDILAYACLDGSVSYVDITSNLPNPVDLQKSEHGHWPIWGITWVTLEEIGKVCYKLMTCDDMGEINLWNLEDKTSTKLEEITFIPTPNKYLDFQNVKKEFPFRETFLPCYWITPHPVDRRTYYVGTYTGAIATVSLLTFFLSKYQTGTWDY</sequence>
<dbReference type="SMART" id="SM00320">
    <property type="entry name" value="WD40"/>
    <property type="match status" value="2"/>
</dbReference>
<dbReference type="Proteomes" id="UP000015103">
    <property type="component" value="Unassembled WGS sequence"/>
</dbReference>
<keyword evidence="5" id="KW-0282">Flagellum</keyword>
<organism evidence="12 13">
    <name type="scientific">Rhodnius prolixus</name>
    <name type="common">Triatomid bug</name>
    <dbReference type="NCBI Taxonomy" id="13249"/>
    <lineage>
        <taxon>Eukaryota</taxon>
        <taxon>Metazoa</taxon>
        <taxon>Ecdysozoa</taxon>
        <taxon>Arthropoda</taxon>
        <taxon>Hexapoda</taxon>
        <taxon>Insecta</taxon>
        <taxon>Pterygota</taxon>
        <taxon>Neoptera</taxon>
        <taxon>Paraneoptera</taxon>
        <taxon>Hemiptera</taxon>
        <taxon>Heteroptera</taxon>
        <taxon>Panheteroptera</taxon>
        <taxon>Cimicomorpha</taxon>
        <taxon>Reduviidae</taxon>
        <taxon>Triatominae</taxon>
        <taxon>Rhodnius</taxon>
    </lineage>
</organism>
<evidence type="ECO:0000256" key="9">
    <source>
        <dbReference type="ARBA" id="ARBA00024190"/>
    </source>
</evidence>
<dbReference type="GO" id="GO:0120293">
    <property type="term" value="C:dynein axonemal particle"/>
    <property type="evidence" value="ECO:0007669"/>
    <property type="project" value="UniProtKB-SubCell"/>
</dbReference>
<evidence type="ECO:0000256" key="5">
    <source>
        <dbReference type="ARBA" id="ARBA00022846"/>
    </source>
</evidence>
<comment type="subcellular location">
    <subcellularLocation>
        <location evidence="1">Cytoplasm</location>
        <location evidence="1">Cytoskeleton</location>
        <location evidence="1">Flagellum axoneme</location>
    </subcellularLocation>
    <subcellularLocation>
        <location evidence="9">Dynein axonemal particle</location>
    </subcellularLocation>
</comment>
<dbReference type="Gene3D" id="2.130.10.10">
    <property type="entry name" value="YVTN repeat-like/Quinoprotein amine dehydrogenase"/>
    <property type="match status" value="1"/>
</dbReference>
<name>T1HIK4_RHOPR</name>
<evidence type="ECO:0000313" key="13">
    <source>
        <dbReference type="Proteomes" id="UP000015103"/>
    </source>
</evidence>
<dbReference type="PANTHER" id="PTHR12442">
    <property type="entry name" value="DYNEIN INTERMEDIATE CHAIN"/>
    <property type="match status" value="1"/>
</dbReference>
<evidence type="ECO:0000256" key="1">
    <source>
        <dbReference type="ARBA" id="ARBA00004611"/>
    </source>
</evidence>
<evidence type="ECO:0000256" key="7">
    <source>
        <dbReference type="ARBA" id="ARBA00023212"/>
    </source>
</evidence>
<dbReference type="InterPro" id="IPR050687">
    <property type="entry name" value="Dynein_IC"/>
</dbReference>
<evidence type="ECO:0000256" key="2">
    <source>
        <dbReference type="ARBA" id="ARBA00022490"/>
    </source>
</evidence>
<evidence type="ECO:0000256" key="8">
    <source>
        <dbReference type="ARBA" id="ARBA00023273"/>
    </source>
</evidence>
<evidence type="ECO:0000256" key="11">
    <source>
        <dbReference type="ARBA" id="ARBA00041557"/>
    </source>
</evidence>
<evidence type="ECO:0000256" key="6">
    <source>
        <dbReference type="ARBA" id="ARBA00023069"/>
    </source>
</evidence>
<evidence type="ECO:0000256" key="4">
    <source>
        <dbReference type="ARBA" id="ARBA00022737"/>
    </source>
</evidence>
<keyword evidence="2" id="KW-0963">Cytoplasm</keyword>
<dbReference type="EnsemblMetazoa" id="RPRC003877-RA">
    <property type="protein sequence ID" value="RPRC003877-PA"/>
    <property type="gene ID" value="RPRC003877"/>
</dbReference>
<dbReference type="eggNOG" id="KOG1587">
    <property type="taxonomic scope" value="Eukaryota"/>
</dbReference>
<dbReference type="InterPro" id="IPR001680">
    <property type="entry name" value="WD40_rpt"/>
</dbReference>
<proteinExistence type="predicted"/>
<dbReference type="InterPro" id="IPR015943">
    <property type="entry name" value="WD40/YVTN_repeat-like_dom_sf"/>
</dbReference>
<dbReference type="GO" id="GO:0003341">
    <property type="term" value="P:cilium movement"/>
    <property type="evidence" value="ECO:0007669"/>
    <property type="project" value="TreeGrafter"/>
</dbReference>
<evidence type="ECO:0000256" key="3">
    <source>
        <dbReference type="ARBA" id="ARBA00022574"/>
    </source>
</evidence>
<dbReference type="HOGENOM" id="CLU_636669_0_0_1"/>
<dbReference type="InParanoid" id="T1HIK4"/>
<dbReference type="GO" id="GO:0045503">
    <property type="term" value="F:dynein light chain binding"/>
    <property type="evidence" value="ECO:0007669"/>
    <property type="project" value="TreeGrafter"/>
</dbReference>
<dbReference type="GO" id="GO:0005858">
    <property type="term" value="C:axonemal dynein complex"/>
    <property type="evidence" value="ECO:0007669"/>
    <property type="project" value="TreeGrafter"/>
</dbReference>
<dbReference type="OMA" id="NATNINC"/>
<dbReference type="EMBL" id="ACPB03016813">
    <property type="status" value="NOT_ANNOTATED_CDS"/>
    <property type="molecule type" value="Genomic_DNA"/>
</dbReference>
<evidence type="ECO:0000256" key="10">
    <source>
        <dbReference type="ARBA" id="ARBA00040002"/>
    </source>
</evidence>
<dbReference type="GO" id="GO:0045504">
    <property type="term" value="F:dynein heavy chain binding"/>
    <property type="evidence" value="ECO:0007669"/>
    <property type="project" value="TreeGrafter"/>
</dbReference>
<dbReference type="VEuPathDB" id="VectorBase:RPRC003877"/>
<dbReference type="PANTHER" id="PTHR12442:SF12">
    <property type="entry name" value="DYNEIN AXONEMAL INTERMEDIATE CHAIN 4"/>
    <property type="match status" value="1"/>
</dbReference>
<dbReference type="SUPFAM" id="SSF50978">
    <property type="entry name" value="WD40 repeat-like"/>
    <property type="match status" value="1"/>
</dbReference>
<protein>
    <recommendedName>
        <fullName evidence="10">Dynein axonemal intermediate chain 4</fullName>
    </recommendedName>
    <alternativeName>
        <fullName evidence="11">WD repeat-containing protein 78</fullName>
    </alternativeName>
</protein>